<gene>
    <name evidence="3" type="ORF">C9J12_11820</name>
</gene>
<reference evidence="3 4" key="1">
    <citation type="submission" date="2018-01" db="EMBL/GenBank/DDBJ databases">
        <title>Whole genome sequencing of Histamine producing bacteria.</title>
        <authorList>
            <person name="Butler K."/>
        </authorList>
    </citation>
    <scope>NUCLEOTIDE SEQUENCE [LARGE SCALE GENOMIC DNA]</scope>
    <source>
        <strain evidence="3 4">JCM 12947</strain>
    </source>
</reference>
<feature type="chain" id="PRO_5015715853" evidence="1">
    <location>
        <begin position="19"/>
        <end position="114"/>
    </location>
</feature>
<dbReference type="EMBL" id="PYMJ01000010">
    <property type="protein sequence ID" value="PSU48297.1"/>
    <property type="molecule type" value="Genomic_DNA"/>
</dbReference>
<dbReference type="Gene3D" id="3.30.70.100">
    <property type="match status" value="1"/>
</dbReference>
<evidence type="ECO:0000259" key="2">
    <source>
        <dbReference type="Pfam" id="PF03992"/>
    </source>
</evidence>
<dbReference type="OrthoDB" id="1494517at2"/>
<name>A0A2T3JH54_9GAMM</name>
<evidence type="ECO:0000313" key="4">
    <source>
        <dbReference type="Proteomes" id="UP000240987"/>
    </source>
</evidence>
<keyword evidence="3" id="KW-0503">Monooxygenase</keyword>
<organism evidence="3 4">
    <name type="scientific">Photobacterium frigidiphilum</name>
    <dbReference type="NCBI Taxonomy" id="264736"/>
    <lineage>
        <taxon>Bacteria</taxon>
        <taxon>Pseudomonadati</taxon>
        <taxon>Pseudomonadota</taxon>
        <taxon>Gammaproteobacteria</taxon>
        <taxon>Vibrionales</taxon>
        <taxon>Vibrionaceae</taxon>
        <taxon>Photobacterium</taxon>
    </lineage>
</organism>
<dbReference type="Pfam" id="PF03992">
    <property type="entry name" value="ABM"/>
    <property type="match status" value="1"/>
</dbReference>
<feature type="signal peptide" evidence="1">
    <location>
        <begin position="1"/>
        <end position="18"/>
    </location>
</feature>
<sequence length="114" mass="12913">MKIQLLSLSLLCSSPVLAQDITLINPFEVPAVHEKATIEHWEKARDFLETQPGYVSTQLHKSLQPNSTFFLINIAKWESTEDFQGAISNMQKVIPALELDGVKNYPALYEVIRN</sequence>
<dbReference type="GO" id="GO:0004497">
    <property type="term" value="F:monooxygenase activity"/>
    <property type="evidence" value="ECO:0007669"/>
    <property type="project" value="UniProtKB-KW"/>
</dbReference>
<dbReference type="RefSeq" id="WP_107242903.1">
    <property type="nucleotide sequence ID" value="NZ_PYMJ01000010.1"/>
</dbReference>
<protein>
    <submittedName>
        <fullName evidence="3">Antibiotic biosynthesis monooxygenase</fullName>
    </submittedName>
</protein>
<dbReference type="InterPro" id="IPR007138">
    <property type="entry name" value="ABM_dom"/>
</dbReference>
<dbReference type="InterPro" id="IPR011008">
    <property type="entry name" value="Dimeric_a/b-barrel"/>
</dbReference>
<accession>A0A2T3JH54</accession>
<feature type="domain" description="ABM" evidence="2">
    <location>
        <begin position="21"/>
        <end position="84"/>
    </location>
</feature>
<evidence type="ECO:0000256" key="1">
    <source>
        <dbReference type="SAM" id="SignalP"/>
    </source>
</evidence>
<dbReference type="AlphaFoldDB" id="A0A2T3JH54"/>
<proteinExistence type="predicted"/>
<evidence type="ECO:0000313" key="3">
    <source>
        <dbReference type="EMBL" id="PSU48297.1"/>
    </source>
</evidence>
<dbReference type="Proteomes" id="UP000240987">
    <property type="component" value="Unassembled WGS sequence"/>
</dbReference>
<keyword evidence="4" id="KW-1185">Reference proteome</keyword>
<dbReference type="SUPFAM" id="SSF54909">
    <property type="entry name" value="Dimeric alpha+beta barrel"/>
    <property type="match status" value="1"/>
</dbReference>
<comment type="caution">
    <text evidence="3">The sequence shown here is derived from an EMBL/GenBank/DDBJ whole genome shotgun (WGS) entry which is preliminary data.</text>
</comment>
<keyword evidence="3" id="KW-0560">Oxidoreductase</keyword>
<keyword evidence="1" id="KW-0732">Signal</keyword>